<name>A0ABX0UUH6_9BACT</name>
<protein>
    <submittedName>
        <fullName evidence="1">Uncharacterized protein</fullName>
    </submittedName>
</protein>
<proteinExistence type="predicted"/>
<comment type="caution">
    <text evidence="1">The sequence shown here is derived from an EMBL/GenBank/DDBJ whole genome shotgun (WGS) entry which is preliminary data.</text>
</comment>
<evidence type="ECO:0000313" key="2">
    <source>
        <dbReference type="Proteomes" id="UP001179181"/>
    </source>
</evidence>
<keyword evidence="2" id="KW-1185">Reference proteome</keyword>
<gene>
    <name evidence="1" type="ORF">FHS68_004489</name>
</gene>
<dbReference type="EMBL" id="JAASQJ010000005">
    <property type="protein sequence ID" value="NIJ55300.1"/>
    <property type="molecule type" value="Genomic_DNA"/>
</dbReference>
<organism evidence="1 2">
    <name type="scientific">Dyadobacter arcticus</name>
    <dbReference type="NCBI Taxonomy" id="1078754"/>
    <lineage>
        <taxon>Bacteria</taxon>
        <taxon>Pseudomonadati</taxon>
        <taxon>Bacteroidota</taxon>
        <taxon>Cytophagia</taxon>
        <taxon>Cytophagales</taxon>
        <taxon>Spirosomataceae</taxon>
        <taxon>Dyadobacter</taxon>
    </lineage>
</organism>
<sequence length="43" mass="4962">MKGYNYKKAAQLISYFAAYNQGAINKMKAFKLIWLVNRSGVNF</sequence>
<evidence type="ECO:0000313" key="1">
    <source>
        <dbReference type="EMBL" id="NIJ55300.1"/>
    </source>
</evidence>
<accession>A0ABX0UUH6</accession>
<dbReference type="Proteomes" id="UP001179181">
    <property type="component" value="Unassembled WGS sequence"/>
</dbReference>
<reference evidence="1 2" key="1">
    <citation type="submission" date="2020-03" db="EMBL/GenBank/DDBJ databases">
        <title>Genomic Encyclopedia of Type Strains, Phase IV (KMG-IV): sequencing the most valuable type-strain genomes for metagenomic binning, comparative biology and taxonomic classification.</title>
        <authorList>
            <person name="Goeker M."/>
        </authorList>
    </citation>
    <scope>NUCLEOTIDE SEQUENCE [LARGE SCALE GENOMIC DNA]</scope>
    <source>
        <strain evidence="1 2">DSM 102865</strain>
    </source>
</reference>